<dbReference type="Proteomes" id="UP000008810">
    <property type="component" value="Chromosome 3"/>
</dbReference>
<dbReference type="EnsemblPlants" id="PNT66276">
    <property type="protein sequence ID" value="PNT66276"/>
    <property type="gene ID" value="BRADI_3g09525v3"/>
</dbReference>
<protein>
    <submittedName>
        <fullName evidence="2 3">Uncharacterized protein</fullName>
    </submittedName>
</protein>
<feature type="region of interest" description="Disordered" evidence="1">
    <location>
        <begin position="1"/>
        <end position="37"/>
    </location>
</feature>
<name>A0A2K2CW69_BRADI</name>
<reference evidence="2 3" key="1">
    <citation type="journal article" date="2010" name="Nature">
        <title>Genome sequencing and analysis of the model grass Brachypodium distachyon.</title>
        <authorList>
            <consortium name="International Brachypodium Initiative"/>
        </authorList>
    </citation>
    <scope>NUCLEOTIDE SEQUENCE [LARGE SCALE GENOMIC DNA]</scope>
    <source>
        <strain evidence="2 3">Bd21</strain>
    </source>
</reference>
<evidence type="ECO:0000313" key="4">
    <source>
        <dbReference type="Proteomes" id="UP000008810"/>
    </source>
</evidence>
<dbReference type="Gramene" id="PNT66276">
    <property type="protein sequence ID" value="PNT66276"/>
    <property type="gene ID" value="BRADI_3g09525v3"/>
</dbReference>
<evidence type="ECO:0000256" key="1">
    <source>
        <dbReference type="SAM" id="MobiDB-lite"/>
    </source>
</evidence>
<keyword evidence="4" id="KW-1185">Reference proteome</keyword>
<accession>A0A2K2CW69</accession>
<dbReference type="AlphaFoldDB" id="A0A2K2CW69"/>
<organism evidence="2">
    <name type="scientific">Brachypodium distachyon</name>
    <name type="common">Purple false brome</name>
    <name type="synonym">Trachynia distachya</name>
    <dbReference type="NCBI Taxonomy" id="15368"/>
    <lineage>
        <taxon>Eukaryota</taxon>
        <taxon>Viridiplantae</taxon>
        <taxon>Streptophyta</taxon>
        <taxon>Embryophyta</taxon>
        <taxon>Tracheophyta</taxon>
        <taxon>Spermatophyta</taxon>
        <taxon>Magnoliopsida</taxon>
        <taxon>Liliopsida</taxon>
        <taxon>Poales</taxon>
        <taxon>Poaceae</taxon>
        <taxon>BOP clade</taxon>
        <taxon>Pooideae</taxon>
        <taxon>Stipodae</taxon>
        <taxon>Brachypodieae</taxon>
        <taxon>Brachypodium</taxon>
    </lineage>
</organism>
<dbReference type="InParanoid" id="A0A2K2CW69"/>
<evidence type="ECO:0000313" key="2">
    <source>
        <dbReference type="EMBL" id="PNT66276.1"/>
    </source>
</evidence>
<feature type="compositionally biased region" description="Low complexity" evidence="1">
    <location>
        <begin position="21"/>
        <end position="37"/>
    </location>
</feature>
<sequence>MHGSSTDTRIDSSRSPVFLGSLTPLVPRRRPPTSSVSFQYPATTHLLADGSL</sequence>
<gene>
    <name evidence="2" type="ORF">BRADI_3g09525v3</name>
</gene>
<proteinExistence type="predicted"/>
<dbReference type="EMBL" id="CM000882">
    <property type="protein sequence ID" value="PNT66276.1"/>
    <property type="molecule type" value="Genomic_DNA"/>
</dbReference>
<reference evidence="2" key="2">
    <citation type="submission" date="2017-06" db="EMBL/GenBank/DDBJ databases">
        <title>WGS assembly of Brachypodium distachyon.</title>
        <authorList>
            <consortium name="The International Brachypodium Initiative"/>
            <person name="Lucas S."/>
            <person name="Harmon-Smith M."/>
            <person name="Lail K."/>
            <person name="Tice H."/>
            <person name="Grimwood J."/>
            <person name="Bruce D."/>
            <person name="Barry K."/>
            <person name="Shu S."/>
            <person name="Lindquist E."/>
            <person name="Wang M."/>
            <person name="Pitluck S."/>
            <person name="Vogel J.P."/>
            <person name="Garvin D.F."/>
            <person name="Mockler T.C."/>
            <person name="Schmutz J."/>
            <person name="Rokhsar D."/>
            <person name="Bevan M.W."/>
        </authorList>
    </citation>
    <scope>NUCLEOTIDE SEQUENCE</scope>
    <source>
        <strain evidence="2">Bd21</strain>
    </source>
</reference>
<evidence type="ECO:0000313" key="3">
    <source>
        <dbReference type="EnsemblPlants" id="PNT66276"/>
    </source>
</evidence>
<reference evidence="3" key="3">
    <citation type="submission" date="2018-08" db="UniProtKB">
        <authorList>
            <consortium name="EnsemblPlants"/>
        </authorList>
    </citation>
    <scope>IDENTIFICATION</scope>
    <source>
        <strain evidence="3">cv. Bd21</strain>
    </source>
</reference>